<dbReference type="AlphaFoldDB" id="A0A182SVJ8"/>
<feature type="region of interest" description="Disordered" evidence="1">
    <location>
        <begin position="1"/>
        <end position="22"/>
    </location>
</feature>
<evidence type="ECO:0000313" key="2">
    <source>
        <dbReference type="EnsemblMetazoa" id="AMAM014302-PA"/>
    </source>
</evidence>
<evidence type="ECO:0000256" key="1">
    <source>
        <dbReference type="SAM" id="MobiDB-lite"/>
    </source>
</evidence>
<feature type="compositionally biased region" description="Polar residues" evidence="1">
    <location>
        <begin position="1"/>
        <end position="17"/>
    </location>
</feature>
<dbReference type="VEuPathDB" id="VectorBase:AMAM014302"/>
<reference evidence="2" key="2">
    <citation type="submission" date="2020-05" db="UniProtKB">
        <authorList>
            <consortium name="EnsemblMetazoa"/>
        </authorList>
    </citation>
    <scope>IDENTIFICATION</scope>
    <source>
        <strain evidence="2">maculatus3</strain>
    </source>
</reference>
<evidence type="ECO:0000313" key="3">
    <source>
        <dbReference type="Proteomes" id="UP000075901"/>
    </source>
</evidence>
<name>A0A182SVJ8_9DIPT</name>
<feature type="compositionally biased region" description="Basic and acidic residues" evidence="1">
    <location>
        <begin position="144"/>
        <end position="157"/>
    </location>
</feature>
<sequence>MTKQPTNTIDNHHTLPSQGCPVDLTRSMDNGTDAKQHAIRDTDKEAATKRLAFSVENILDPNKFNGKHSVTTSGVTPVTVGGILGGKLNGGGKMVAALGAAAVNSAGGNYPTNNNNCTVNNNNNNNNSINNNNAKFWSQTGLERDDKLDDDHSDSHSGKYHNKGWEGEGSVVF</sequence>
<keyword evidence="3" id="KW-1185">Reference proteome</keyword>
<accession>A0A182SVJ8</accession>
<dbReference type="EnsemblMetazoa" id="AMAM014302-RA">
    <property type="protein sequence ID" value="AMAM014302-PA"/>
    <property type="gene ID" value="AMAM014302"/>
</dbReference>
<protein>
    <submittedName>
        <fullName evidence="2">Uncharacterized protein</fullName>
    </submittedName>
</protein>
<dbReference type="Proteomes" id="UP000075901">
    <property type="component" value="Unassembled WGS sequence"/>
</dbReference>
<feature type="region of interest" description="Disordered" evidence="1">
    <location>
        <begin position="144"/>
        <end position="173"/>
    </location>
</feature>
<reference evidence="3" key="1">
    <citation type="submission" date="2013-09" db="EMBL/GenBank/DDBJ databases">
        <title>The Genome Sequence of Anopheles maculatus species B.</title>
        <authorList>
            <consortium name="The Broad Institute Genomics Platform"/>
            <person name="Neafsey D.E."/>
            <person name="Besansky N."/>
            <person name="Howell P."/>
            <person name="Walton C."/>
            <person name="Young S.K."/>
            <person name="Zeng Q."/>
            <person name="Gargeya S."/>
            <person name="Fitzgerald M."/>
            <person name="Haas B."/>
            <person name="Abouelleil A."/>
            <person name="Allen A.W."/>
            <person name="Alvarado L."/>
            <person name="Arachchi H.M."/>
            <person name="Berlin A.M."/>
            <person name="Chapman S.B."/>
            <person name="Gainer-Dewar J."/>
            <person name="Goldberg J."/>
            <person name="Griggs A."/>
            <person name="Gujja S."/>
            <person name="Hansen M."/>
            <person name="Howarth C."/>
            <person name="Imamovic A."/>
            <person name="Ireland A."/>
            <person name="Larimer J."/>
            <person name="McCowan C."/>
            <person name="Murphy C."/>
            <person name="Pearson M."/>
            <person name="Poon T.W."/>
            <person name="Priest M."/>
            <person name="Roberts A."/>
            <person name="Saif S."/>
            <person name="Shea T."/>
            <person name="Sisk P."/>
            <person name="Sykes S."/>
            <person name="Wortman J."/>
            <person name="Nusbaum C."/>
            <person name="Birren B."/>
        </authorList>
    </citation>
    <scope>NUCLEOTIDE SEQUENCE [LARGE SCALE GENOMIC DNA]</scope>
    <source>
        <strain evidence="3">maculatus3</strain>
    </source>
</reference>
<proteinExistence type="predicted"/>
<organism evidence="2 3">
    <name type="scientific">Anopheles maculatus</name>
    <dbReference type="NCBI Taxonomy" id="74869"/>
    <lineage>
        <taxon>Eukaryota</taxon>
        <taxon>Metazoa</taxon>
        <taxon>Ecdysozoa</taxon>
        <taxon>Arthropoda</taxon>
        <taxon>Hexapoda</taxon>
        <taxon>Insecta</taxon>
        <taxon>Pterygota</taxon>
        <taxon>Neoptera</taxon>
        <taxon>Endopterygota</taxon>
        <taxon>Diptera</taxon>
        <taxon>Nematocera</taxon>
        <taxon>Culicoidea</taxon>
        <taxon>Culicidae</taxon>
        <taxon>Anophelinae</taxon>
        <taxon>Anopheles</taxon>
        <taxon>Anopheles maculatus group</taxon>
    </lineage>
</organism>